<accession>A0A6P8YXK4</accession>
<dbReference type="RefSeq" id="XP_034238942.1">
    <property type="nucleotide sequence ID" value="XM_034383051.1"/>
</dbReference>
<dbReference type="Proteomes" id="UP000515158">
    <property type="component" value="Unplaced"/>
</dbReference>
<feature type="domain" description="MULE transposase" evidence="1">
    <location>
        <begin position="204"/>
        <end position="297"/>
    </location>
</feature>
<dbReference type="OrthoDB" id="90756at2759"/>
<sequence length="492" mass="56385">MNVAVIQGMRQGTVLYHCHDGFYYYFNNGKSYEFDGGNATSINLRCKNWTSQWCHGTARILIYNGRIQWTNLLEHTCPADEDFHLVRQLRGEIIQESVNLDGPFETPAEVLNRVRERFDVDVAARITNSAMRSIISRARGGLYPNIPGSLEELGNLLNDNPHLSATQDEGDNFFAGMVRGRGPGTISLVFFSERMRQYLARTRVVSCDGTFKSRPILPNSAQLLQIVGVIDYHATPLVQVLMTGKSEEEYVAVLRFLQQRVPRFRPRIVITDFEAAMQNAWREVYRCPVCGCYWHHCRAVTLKTRHLGLTGLLREDRICRSIARSLLAVPLLPKRYMERGVRVLIAEAHREGRLDQLNALFDYYTDTWFSASAFESLSVYRAEHRTNNCAETANKMFGSKTGANRPGVYRFLSALRKYEREAFTTQRTLDAGLPINRPRTVQAMNNDIMIMNYTNQLRQGRISIRTFLHRASTRVMNVYNFFLEPVRQAGAQ</sequence>
<dbReference type="Pfam" id="PF10551">
    <property type="entry name" value="MULE"/>
    <property type="match status" value="1"/>
</dbReference>
<dbReference type="KEGG" id="tpal:117643894"/>
<dbReference type="InterPro" id="IPR018289">
    <property type="entry name" value="MULE_transposase_dom"/>
</dbReference>
<proteinExistence type="predicted"/>
<name>A0A6P8YXK4_THRPL</name>
<keyword evidence="2" id="KW-1185">Reference proteome</keyword>
<evidence type="ECO:0000313" key="2">
    <source>
        <dbReference type="Proteomes" id="UP000515158"/>
    </source>
</evidence>
<protein>
    <submittedName>
        <fullName evidence="3">Uncharacterized protein LOC117643894</fullName>
    </submittedName>
</protein>
<reference evidence="3" key="1">
    <citation type="submission" date="2025-08" db="UniProtKB">
        <authorList>
            <consortium name="RefSeq"/>
        </authorList>
    </citation>
    <scope>IDENTIFICATION</scope>
    <source>
        <tissue evidence="3">Total insect</tissue>
    </source>
</reference>
<evidence type="ECO:0000259" key="1">
    <source>
        <dbReference type="Pfam" id="PF10551"/>
    </source>
</evidence>
<dbReference type="AlphaFoldDB" id="A0A6P8YXK4"/>
<dbReference type="GeneID" id="117643894"/>
<dbReference type="InParanoid" id="A0A6P8YXK4"/>
<evidence type="ECO:0000313" key="3">
    <source>
        <dbReference type="RefSeq" id="XP_034238942.1"/>
    </source>
</evidence>
<organism evidence="3">
    <name type="scientific">Thrips palmi</name>
    <name type="common">Melon thrips</name>
    <dbReference type="NCBI Taxonomy" id="161013"/>
    <lineage>
        <taxon>Eukaryota</taxon>
        <taxon>Metazoa</taxon>
        <taxon>Ecdysozoa</taxon>
        <taxon>Arthropoda</taxon>
        <taxon>Hexapoda</taxon>
        <taxon>Insecta</taxon>
        <taxon>Pterygota</taxon>
        <taxon>Neoptera</taxon>
        <taxon>Paraneoptera</taxon>
        <taxon>Thysanoptera</taxon>
        <taxon>Terebrantia</taxon>
        <taxon>Thripoidea</taxon>
        <taxon>Thripidae</taxon>
        <taxon>Thrips</taxon>
    </lineage>
</organism>
<gene>
    <name evidence="3" type="primary">LOC117643894</name>
</gene>